<dbReference type="Proteomes" id="UP000000268">
    <property type="component" value="Chromosome"/>
</dbReference>
<dbReference type="InterPro" id="IPR036322">
    <property type="entry name" value="WD40_repeat_dom_sf"/>
</dbReference>
<dbReference type="eggNOG" id="COG1672">
    <property type="taxonomic scope" value="Bacteria"/>
</dbReference>
<proteinExistence type="predicted"/>
<keyword evidence="1 3" id="KW-0853">WD repeat</keyword>
<sequence>MGEAQPDYRYQVGGSLPASAPSYVTRTSDLTFYNHLQSGEFCYVLNSRQMGKSSLRVQTMHQLRQEGVVCAAIDLTGFGTQGITPEKWYGGMIKALVSDCQLDLNWRAWWKQQDPATPVQRLHTFIEQVLLPTISQNIVVFIDEIDLILSQNVSADDFLALIRFFYNQRVDQPAYRRLTFALLGVATPSALMQDHERTPFNIGKAIYLEGFQLQEALPLAQGFRGKVQHPEQVLHDILEWTGGQPFLTQKLCQLMEVSLRGDPETTVEQVVHTQILENWESHDEPVHLRTICDRILLNDHKSVQLLGLYQKVCNSTVTTKSSPEQIELRLSGLVKDQEGTLQVYNRIYGQIFNQQWIETTLQELRPYAAAFNEWEQSNAQADKLLKGKALKQALNWAVGKSLSDQDYDFIRLSQVKAEREKLQRNIFLRNLLTAIGLGGLLIGGLLWGSDRWLADQNQQTLTTMTTLHKQVARAKRNQNQTEALALAIQAGQKLRDLVQGEPIVSYPTTTPLLDLQQLLKDQERLDSKQNKEDRWNLQTLKEEAIWDLDISPDGKTIAVSGWGNSVRLLQNNRQQRLIHPDAEMVISTDFNPQTDQVVTASLNGTVRLWSATGQALQHWNTGQDAVWSTRFSPNGQYLATAGWDGTVRIWDLEGTQRFQTSQKHQGPVKDIRFSPDGKWLASAGEDGAIQLWKLCVGATCPNSDEVQSLDLQKAWNGHSGWIWSLDISPDSQVLVSAGEDGIIRFWDLDNPNAPPQRWRYGQGRITQIRFSPDGQWLAISGWDGTVQIRDRNGRIFSQWQSRRPVTSLSFTPDQQMLLVGTVMGDVHQWPIKSLEQLLKEGCQTLKALSDTQANKVCS</sequence>
<name>B0C1H4_ACAM1</name>
<dbReference type="SMART" id="SM00320">
    <property type="entry name" value="WD40"/>
    <property type="match status" value="7"/>
</dbReference>
<dbReference type="InterPro" id="IPR027417">
    <property type="entry name" value="P-loop_NTPase"/>
</dbReference>
<feature type="repeat" description="WD" evidence="3">
    <location>
        <begin position="578"/>
        <end position="610"/>
    </location>
</feature>
<dbReference type="HOGENOM" id="CLU_003454_0_0_3"/>
<dbReference type="CDD" id="cd00200">
    <property type="entry name" value="WD40"/>
    <property type="match status" value="1"/>
</dbReference>
<evidence type="ECO:0000256" key="2">
    <source>
        <dbReference type="ARBA" id="ARBA00022737"/>
    </source>
</evidence>
<keyword evidence="4" id="KW-0812">Transmembrane</keyword>
<gene>
    <name evidence="5" type="ordered locus">AM1_4737</name>
</gene>
<organism evidence="5 6">
    <name type="scientific">Acaryochloris marina (strain MBIC 11017)</name>
    <dbReference type="NCBI Taxonomy" id="329726"/>
    <lineage>
        <taxon>Bacteria</taxon>
        <taxon>Bacillati</taxon>
        <taxon>Cyanobacteriota</taxon>
        <taxon>Cyanophyceae</taxon>
        <taxon>Acaryochloridales</taxon>
        <taxon>Acaryochloridaceae</taxon>
        <taxon>Acaryochloris</taxon>
    </lineage>
</organism>
<keyword evidence="2" id="KW-0677">Repeat</keyword>
<evidence type="ECO:0000256" key="1">
    <source>
        <dbReference type="ARBA" id="ARBA00022574"/>
    </source>
</evidence>
<dbReference type="PANTHER" id="PTHR22847:SF637">
    <property type="entry name" value="WD REPEAT DOMAIN 5B"/>
    <property type="match status" value="1"/>
</dbReference>
<feature type="repeat" description="WD" evidence="3">
    <location>
        <begin position="661"/>
        <end position="694"/>
    </location>
</feature>
<dbReference type="AlphaFoldDB" id="B0C1H4"/>
<dbReference type="Gene3D" id="3.40.50.300">
    <property type="entry name" value="P-loop containing nucleotide triphosphate hydrolases"/>
    <property type="match status" value="1"/>
</dbReference>
<dbReference type="KEGG" id="amr:AM1_4737"/>
<dbReference type="eggNOG" id="COG2319">
    <property type="taxonomic scope" value="Bacteria"/>
</dbReference>
<evidence type="ECO:0000256" key="4">
    <source>
        <dbReference type="SAM" id="Phobius"/>
    </source>
</evidence>
<keyword evidence="4" id="KW-1133">Transmembrane helix</keyword>
<dbReference type="STRING" id="329726.AM1_4737"/>
<dbReference type="PROSITE" id="PS00678">
    <property type="entry name" value="WD_REPEATS_1"/>
    <property type="match status" value="2"/>
</dbReference>
<dbReference type="PANTHER" id="PTHR22847">
    <property type="entry name" value="WD40 REPEAT PROTEIN"/>
    <property type="match status" value="1"/>
</dbReference>
<dbReference type="EMBL" id="CP000828">
    <property type="protein sequence ID" value="ABW29709.1"/>
    <property type="molecule type" value="Genomic_DNA"/>
</dbReference>
<dbReference type="SUPFAM" id="SSF50978">
    <property type="entry name" value="WD40 repeat-like"/>
    <property type="match status" value="1"/>
</dbReference>
<keyword evidence="4" id="KW-0472">Membrane</keyword>
<dbReference type="PROSITE" id="PS50082">
    <property type="entry name" value="WD_REPEATS_2"/>
    <property type="match status" value="4"/>
</dbReference>
<feature type="repeat" description="WD" evidence="3">
    <location>
        <begin position="715"/>
        <end position="756"/>
    </location>
</feature>
<dbReference type="InterPro" id="IPR020472">
    <property type="entry name" value="WD40_PAC1"/>
</dbReference>
<dbReference type="InterPro" id="IPR015943">
    <property type="entry name" value="WD40/YVTN_repeat-like_dom_sf"/>
</dbReference>
<dbReference type="SUPFAM" id="SSF52540">
    <property type="entry name" value="P-loop containing nucleoside triphosphate hydrolases"/>
    <property type="match status" value="1"/>
</dbReference>
<feature type="transmembrane region" description="Helical" evidence="4">
    <location>
        <begin position="426"/>
        <end position="447"/>
    </location>
</feature>
<reference evidence="5 6" key="1">
    <citation type="journal article" date="2008" name="Proc. Natl. Acad. Sci. U.S.A.">
        <title>Niche adaptation and genome expansion in the chlorophyll d-producing cyanobacterium Acaryochloris marina.</title>
        <authorList>
            <person name="Swingley W.D."/>
            <person name="Chen M."/>
            <person name="Cheung P.C."/>
            <person name="Conrad A.L."/>
            <person name="Dejesa L.C."/>
            <person name="Hao J."/>
            <person name="Honchak B.M."/>
            <person name="Karbach L.E."/>
            <person name="Kurdoglu A."/>
            <person name="Lahiri S."/>
            <person name="Mastrian S.D."/>
            <person name="Miyashita H."/>
            <person name="Page L."/>
            <person name="Ramakrishna P."/>
            <person name="Satoh S."/>
            <person name="Sattley W.M."/>
            <person name="Shimada Y."/>
            <person name="Taylor H.L."/>
            <person name="Tomo T."/>
            <person name="Tsuchiya T."/>
            <person name="Wang Z.T."/>
            <person name="Raymond J."/>
            <person name="Mimuro M."/>
            <person name="Blankenship R.E."/>
            <person name="Touchman J.W."/>
        </authorList>
    </citation>
    <scope>NUCLEOTIDE SEQUENCE [LARGE SCALE GENOMIC DNA]</scope>
    <source>
        <strain evidence="6">MBIC 11017</strain>
    </source>
</reference>
<dbReference type="Pfam" id="PF14516">
    <property type="entry name" value="AAA_35"/>
    <property type="match status" value="1"/>
</dbReference>
<dbReference type="Gene3D" id="2.130.10.10">
    <property type="entry name" value="YVTN repeat-like/Quinoprotein amine dehydrogenase"/>
    <property type="match status" value="2"/>
</dbReference>
<accession>B0C1H4</accession>
<dbReference type="PROSITE" id="PS50294">
    <property type="entry name" value="WD_REPEATS_REGION"/>
    <property type="match status" value="3"/>
</dbReference>
<protein>
    <submittedName>
        <fullName evidence="5">WD-repeat protein</fullName>
    </submittedName>
</protein>
<dbReference type="PRINTS" id="PR00320">
    <property type="entry name" value="GPROTEINBRPT"/>
</dbReference>
<dbReference type="Pfam" id="PF00400">
    <property type="entry name" value="WD40"/>
    <property type="match status" value="6"/>
</dbReference>
<evidence type="ECO:0000313" key="6">
    <source>
        <dbReference type="Proteomes" id="UP000000268"/>
    </source>
</evidence>
<evidence type="ECO:0000256" key="3">
    <source>
        <dbReference type="PROSITE-ProRule" id="PRU00221"/>
    </source>
</evidence>
<dbReference type="InterPro" id="IPR019775">
    <property type="entry name" value="WD40_repeat_CS"/>
</dbReference>
<dbReference type="InterPro" id="IPR001680">
    <property type="entry name" value="WD40_rpt"/>
</dbReference>
<keyword evidence="6" id="KW-1185">Reference proteome</keyword>
<evidence type="ECO:0000313" key="5">
    <source>
        <dbReference type="EMBL" id="ABW29709.1"/>
    </source>
</evidence>
<feature type="repeat" description="WD" evidence="3">
    <location>
        <begin position="619"/>
        <end position="660"/>
    </location>
</feature>